<gene>
    <name evidence="1" type="ORF">ENS15_01265</name>
</gene>
<dbReference type="EMBL" id="DSTT01000001">
    <property type="protein sequence ID" value="HFK23274.1"/>
    <property type="molecule type" value="Genomic_DNA"/>
</dbReference>
<protein>
    <recommendedName>
        <fullName evidence="2">DUF3078 domain-containing protein</fullName>
    </recommendedName>
</protein>
<evidence type="ECO:0000313" key="1">
    <source>
        <dbReference type="EMBL" id="HFK23274.1"/>
    </source>
</evidence>
<name>A0A7C3J5H1_UNCW3</name>
<organism evidence="1">
    <name type="scientific">candidate division WOR-3 bacterium</name>
    <dbReference type="NCBI Taxonomy" id="2052148"/>
    <lineage>
        <taxon>Bacteria</taxon>
        <taxon>Bacteria division WOR-3</taxon>
    </lineage>
</organism>
<comment type="caution">
    <text evidence="1">The sequence shown here is derived from an EMBL/GenBank/DDBJ whole genome shotgun (WGS) entry which is preliminary data.</text>
</comment>
<reference evidence="1" key="1">
    <citation type="journal article" date="2020" name="mSystems">
        <title>Genome- and Community-Level Interaction Insights into Carbon Utilization and Element Cycling Functions of Hydrothermarchaeota in Hydrothermal Sediment.</title>
        <authorList>
            <person name="Zhou Z."/>
            <person name="Liu Y."/>
            <person name="Xu W."/>
            <person name="Pan J."/>
            <person name="Luo Z.H."/>
            <person name="Li M."/>
        </authorList>
    </citation>
    <scope>NUCLEOTIDE SEQUENCE [LARGE SCALE GENOMIC DNA]</scope>
    <source>
        <strain evidence="1">SpSt-464</strain>
    </source>
</reference>
<proteinExistence type="predicted"/>
<sequence>MKKFLLIFLILFTIISLFGWEKSINTSLLINLNNYSDNWAGEEASNFNWTFVGNGNFQKQVNQLLNSTNRVKLSFGQSTNKLKTDTLWSDFTKSNDVIELESVEKITLNWLVDPFVSMRIESKFLDNSDTLKTCYVNPIKFIESFGIARMVFKKEKMEISSRLGISFNQNLNRNAIVDTIDLSRGTDLSNDGGIEFITDALLHLNDNVMYTGRFSLYKAVFYSKSKELIGNPQENDWKMVDLGFDNILSIKIGKYFTVNINIQALFDKEIDPKLRLKENFAIGLTFNY</sequence>
<dbReference type="AlphaFoldDB" id="A0A7C3J5H1"/>
<evidence type="ECO:0008006" key="2">
    <source>
        <dbReference type="Google" id="ProtNLM"/>
    </source>
</evidence>
<accession>A0A7C3J5H1</accession>